<dbReference type="Proteomes" id="UP001054945">
    <property type="component" value="Unassembled WGS sequence"/>
</dbReference>
<gene>
    <name evidence="1" type="ORF">CEXT_489111</name>
</gene>
<organism evidence="1 2">
    <name type="scientific">Caerostris extrusa</name>
    <name type="common">Bark spider</name>
    <name type="synonym">Caerostris bankana</name>
    <dbReference type="NCBI Taxonomy" id="172846"/>
    <lineage>
        <taxon>Eukaryota</taxon>
        <taxon>Metazoa</taxon>
        <taxon>Ecdysozoa</taxon>
        <taxon>Arthropoda</taxon>
        <taxon>Chelicerata</taxon>
        <taxon>Arachnida</taxon>
        <taxon>Araneae</taxon>
        <taxon>Araneomorphae</taxon>
        <taxon>Entelegynae</taxon>
        <taxon>Araneoidea</taxon>
        <taxon>Araneidae</taxon>
        <taxon>Caerostris</taxon>
    </lineage>
</organism>
<protein>
    <submittedName>
        <fullName evidence="1">Uncharacterized protein</fullName>
    </submittedName>
</protein>
<dbReference type="AlphaFoldDB" id="A0AAV4UMD0"/>
<evidence type="ECO:0000313" key="1">
    <source>
        <dbReference type="EMBL" id="GIY58876.1"/>
    </source>
</evidence>
<feature type="non-terminal residue" evidence="1">
    <location>
        <position position="24"/>
    </location>
</feature>
<proteinExistence type="predicted"/>
<sequence>MVTVVGDGTGCGSVFAYFNKNRKL</sequence>
<name>A0AAV4UMD0_CAEEX</name>
<comment type="caution">
    <text evidence="1">The sequence shown here is derived from an EMBL/GenBank/DDBJ whole genome shotgun (WGS) entry which is preliminary data.</text>
</comment>
<dbReference type="EMBL" id="BPLR01013123">
    <property type="protein sequence ID" value="GIY58876.1"/>
    <property type="molecule type" value="Genomic_DNA"/>
</dbReference>
<reference evidence="1 2" key="1">
    <citation type="submission" date="2021-06" db="EMBL/GenBank/DDBJ databases">
        <title>Caerostris extrusa draft genome.</title>
        <authorList>
            <person name="Kono N."/>
            <person name="Arakawa K."/>
        </authorList>
    </citation>
    <scope>NUCLEOTIDE SEQUENCE [LARGE SCALE GENOMIC DNA]</scope>
</reference>
<evidence type="ECO:0000313" key="2">
    <source>
        <dbReference type="Proteomes" id="UP001054945"/>
    </source>
</evidence>
<keyword evidence="2" id="KW-1185">Reference proteome</keyword>
<accession>A0AAV4UMD0</accession>